<evidence type="ECO:0000256" key="5">
    <source>
        <dbReference type="PIRNR" id="PIRNR000477"/>
    </source>
</evidence>
<dbReference type="NCBIfam" id="TIGR01697">
    <property type="entry name" value="PNPH-PUNA-XAPA"/>
    <property type="match status" value="1"/>
</dbReference>
<accession>A0A7W8BZZ3</accession>
<organism evidence="7 8">
    <name type="scientific">Desulfovibrio intestinalis</name>
    <dbReference type="NCBI Taxonomy" id="58621"/>
    <lineage>
        <taxon>Bacteria</taxon>
        <taxon>Pseudomonadati</taxon>
        <taxon>Thermodesulfobacteriota</taxon>
        <taxon>Desulfovibrionia</taxon>
        <taxon>Desulfovibrionales</taxon>
        <taxon>Desulfovibrionaceae</taxon>
        <taxon>Desulfovibrio</taxon>
    </lineage>
</organism>
<keyword evidence="8" id="KW-1185">Reference proteome</keyword>
<dbReference type="Proteomes" id="UP000539075">
    <property type="component" value="Unassembled WGS sequence"/>
</dbReference>
<dbReference type="InterPro" id="IPR011268">
    <property type="entry name" value="Purine_phosphorylase"/>
</dbReference>
<dbReference type="AlphaFoldDB" id="A0A7W8BZZ3"/>
<dbReference type="PANTHER" id="PTHR11904:SF9">
    <property type="entry name" value="PURINE NUCLEOSIDE PHOSPHORYLASE-RELATED"/>
    <property type="match status" value="1"/>
</dbReference>
<dbReference type="EC" id="2.4.2.1" evidence="5"/>
<dbReference type="GO" id="GO:0004731">
    <property type="term" value="F:purine-nucleoside phosphorylase activity"/>
    <property type="evidence" value="ECO:0007669"/>
    <property type="project" value="UniProtKB-EC"/>
</dbReference>
<dbReference type="InterPro" id="IPR035994">
    <property type="entry name" value="Nucleoside_phosphorylase_sf"/>
</dbReference>
<dbReference type="GO" id="GO:0005737">
    <property type="term" value="C:cytoplasm"/>
    <property type="evidence" value="ECO:0007669"/>
    <property type="project" value="TreeGrafter"/>
</dbReference>
<keyword evidence="3 5" id="KW-0328">Glycosyltransferase</keyword>
<dbReference type="NCBIfam" id="NF006054">
    <property type="entry name" value="PRK08202.1"/>
    <property type="match status" value="1"/>
</dbReference>
<dbReference type="CDD" id="cd09009">
    <property type="entry name" value="PNP-EcPNPII_like"/>
    <property type="match status" value="1"/>
</dbReference>
<dbReference type="UniPathway" id="UPA00606"/>
<evidence type="ECO:0000256" key="4">
    <source>
        <dbReference type="ARBA" id="ARBA00022679"/>
    </source>
</evidence>
<feature type="domain" description="Nucleoside phosphorylase" evidence="6">
    <location>
        <begin position="48"/>
        <end position="303"/>
    </location>
</feature>
<evidence type="ECO:0000256" key="3">
    <source>
        <dbReference type="ARBA" id="ARBA00022676"/>
    </source>
</evidence>
<dbReference type="GO" id="GO:0009116">
    <property type="term" value="P:nucleoside metabolic process"/>
    <property type="evidence" value="ECO:0007669"/>
    <property type="project" value="InterPro"/>
</dbReference>
<dbReference type="RefSeq" id="WP_183718448.1">
    <property type="nucleotide sequence ID" value="NZ_JACHGO010000003.1"/>
</dbReference>
<dbReference type="SUPFAM" id="SSF53167">
    <property type="entry name" value="Purine and uridine phosphorylases"/>
    <property type="match status" value="1"/>
</dbReference>
<dbReference type="EMBL" id="JACHGO010000003">
    <property type="protein sequence ID" value="MBB5143077.1"/>
    <property type="molecule type" value="Genomic_DNA"/>
</dbReference>
<dbReference type="PIRSF" id="PIRSF000477">
    <property type="entry name" value="PurNPase"/>
    <property type="match status" value="1"/>
</dbReference>
<dbReference type="InterPro" id="IPR000845">
    <property type="entry name" value="Nucleoside_phosphorylase_d"/>
</dbReference>
<evidence type="ECO:0000313" key="7">
    <source>
        <dbReference type="EMBL" id="MBB5143077.1"/>
    </source>
</evidence>
<comment type="similarity">
    <text evidence="2 5">Belongs to the PNP/MTAP phosphorylase family.</text>
</comment>
<gene>
    <name evidence="7" type="ORF">HNQ38_001165</name>
</gene>
<dbReference type="Pfam" id="PF01048">
    <property type="entry name" value="PNP_UDP_1"/>
    <property type="match status" value="1"/>
</dbReference>
<keyword evidence="4 5" id="KW-0808">Transferase</keyword>
<dbReference type="Gene3D" id="3.40.50.1580">
    <property type="entry name" value="Nucleoside phosphorylase domain"/>
    <property type="match status" value="1"/>
</dbReference>
<evidence type="ECO:0000313" key="8">
    <source>
        <dbReference type="Proteomes" id="UP000539075"/>
    </source>
</evidence>
<proteinExistence type="inferred from homology"/>
<dbReference type="PANTHER" id="PTHR11904">
    <property type="entry name" value="METHYLTHIOADENOSINE/PURINE NUCLEOSIDE PHOSPHORYLASE"/>
    <property type="match status" value="1"/>
</dbReference>
<sequence length="306" mass="32441">MQNPQEVQSVAAALRKALAASACTFSQPAGMRKISCSATGAVENNASPIGLILGTGLSGLADRLAERVAIPYSDLPGFPESSVDSHVGAFVCGRFPTSCGEDDAQGRPVLIQQGRCHLYEGRTPAEVCMGVRVMAAMGVKTLIITNAAGALNPTFDAGSVMCMTDFINHTGHSPLIGCNCDPWGQRFPDMSMPFDADLRSLAMETAAKMGLRLERGVYIGVRGPEMETPAETRMYRQWGADAVGMSTVLEVIAARHLGMRVLGLSCLSNKNLPDCMTPAPLEEIILVAAQAGKNLGRLIRAMVTKL</sequence>
<protein>
    <recommendedName>
        <fullName evidence="5">Purine nucleoside phosphorylase</fullName>
        <ecNumber evidence="5">2.4.2.1</ecNumber>
    </recommendedName>
    <alternativeName>
        <fullName evidence="5">Inosine-guanosine phosphorylase</fullName>
    </alternativeName>
</protein>
<evidence type="ECO:0000256" key="1">
    <source>
        <dbReference type="ARBA" id="ARBA00005058"/>
    </source>
</evidence>
<comment type="function">
    <text evidence="5">The purine nucleoside phosphorylases catalyze the phosphorolytic breakdown of the N-glycosidic bond in the beta-(deoxy)ribonucleoside molecules, with the formation of the corresponding free purine bases and pentose-1-phosphate.</text>
</comment>
<name>A0A7W8BZZ3_9BACT</name>
<evidence type="ECO:0000259" key="6">
    <source>
        <dbReference type="Pfam" id="PF01048"/>
    </source>
</evidence>
<comment type="caution">
    <text evidence="7">The sequence shown here is derived from an EMBL/GenBank/DDBJ whole genome shotgun (WGS) entry which is preliminary data.</text>
</comment>
<evidence type="ECO:0000256" key="2">
    <source>
        <dbReference type="ARBA" id="ARBA00006751"/>
    </source>
</evidence>
<comment type="pathway">
    <text evidence="1 5">Purine metabolism; purine nucleoside salvage.</text>
</comment>
<reference evidence="7 8" key="1">
    <citation type="submission" date="2020-08" db="EMBL/GenBank/DDBJ databases">
        <title>Genomic Encyclopedia of Type Strains, Phase IV (KMG-IV): sequencing the most valuable type-strain genomes for metagenomic binning, comparative biology and taxonomic classification.</title>
        <authorList>
            <person name="Goeker M."/>
        </authorList>
    </citation>
    <scope>NUCLEOTIDE SEQUENCE [LARGE SCALE GENOMIC DNA]</scope>
    <source>
        <strain evidence="7 8">DSM 11275</strain>
    </source>
</reference>